<evidence type="ECO:0000313" key="3">
    <source>
        <dbReference type="Proteomes" id="UP000503840"/>
    </source>
</evidence>
<dbReference type="AlphaFoldDB" id="A0A7J0BI52"/>
<evidence type="ECO:0000313" key="2">
    <source>
        <dbReference type="EMBL" id="GFM33443.1"/>
    </source>
</evidence>
<protein>
    <submittedName>
        <fullName evidence="2">Pilus assembly protein PilZ</fullName>
    </submittedName>
</protein>
<name>A0A7J0BI52_9BACT</name>
<accession>A0A7J0BI52</accession>
<comment type="caution">
    <text evidence="2">The sequence shown here is derived from an EMBL/GenBank/DDBJ whole genome shotgun (WGS) entry which is preliminary data.</text>
</comment>
<dbReference type="EMBL" id="BLVO01000013">
    <property type="protein sequence ID" value="GFM33443.1"/>
    <property type="molecule type" value="Genomic_DNA"/>
</dbReference>
<sequence>MTSYDFSLDNGESLRRAFRAQVPGLEGWFADRQKRYPVKDISATGFAILDHTQSFKQGDSLKMDLLIKQRLYVGAIPCQVVRVLDNGIVGFDYLPLDLRQEARIDKLVLEVQKRSIANKHAGSEED</sequence>
<dbReference type="Pfam" id="PF07238">
    <property type="entry name" value="PilZ"/>
    <property type="match status" value="1"/>
</dbReference>
<dbReference type="RefSeq" id="WP_174405105.1">
    <property type="nucleotide sequence ID" value="NZ_BLVO01000013.1"/>
</dbReference>
<gene>
    <name evidence="2" type="ORF">DSM101010T_18080</name>
</gene>
<dbReference type="GO" id="GO:0035438">
    <property type="term" value="F:cyclic-di-GMP binding"/>
    <property type="evidence" value="ECO:0007669"/>
    <property type="project" value="InterPro"/>
</dbReference>
<dbReference type="Proteomes" id="UP000503840">
    <property type="component" value="Unassembled WGS sequence"/>
</dbReference>
<feature type="domain" description="PilZ" evidence="1">
    <location>
        <begin position="31"/>
        <end position="109"/>
    </location>
</feature>
<proteinExistence type="predicted"/>
<keyword evidence="3" id="KW-1185">Reference proteome</keyword>
<dbReference type="Gene3D" id="2.40.10.220">
    <property type="entry name" value="predicted glycosyltransferase like domains"/>
    <property type="match status" value="1"/>
</dbReference>
<organism evidence="2 3">
    <name type="scientific">Desulfovibrio subterraneus</name>
    <dbReference type="NCBI Taxonomy" id="2718620"/>
    <lineage>
        <taxon>Bacteria</taxon>
        <taxon>Pseudomonadati</taxon>
        <taxon>Thermodesulfobacteriota</taxon>
        <taxon>Desulfovibrionia</taxon>
        <taxon>Desulfovibrionales</taxon>
        <taxon>Desulfovibrionaceae</taxon>
        <taxon>Desulfovibrio</taxon>
    </lineage>
</organism>
<dbReference type="InterPro" id="IPR009875">
    <property type="entry name" value="PilZ_domain"/>
</dbReference>
<evidence type="ECO:0000259" key="1">
    <source>
        <dbReference type="Pfam" id="PF07238"/>
    </source>
</evidence>
<reference evidence="2 3" key="1">
    <citation type="submission" date="2020-05" db="EMBL/GenBank/DDBJ databases">
        <title>Draft genome sequence of Desulfovibrio sp. strain HN2T.</title>
        <authorList>
            <person name="Ueno A."/>
            <person name="Tamazawa S."/>
            <person name="Tamamura S."/>
            <person name="Murakami T."/>
            <person name="Kiyama T."/>
            <person name="Inomata H."/>
            <person name="Amano Y."/>
            <person name="Miyakawa K."/>
            <person name="Tamaki H."/>
            <person name="Naganuma T."/>
            <person name="Kaneko K."/>
        </authorList>
    </citation>
    <scope>NUCLEOTIDE SEQUENCE [LARGE SCALE GENOMIC DNA]</scope>
    <source>
        <strain evidence="2 3">HN2</strain>
    </source>
</reference>